<sequence>MTHTLLISDLHLCRSQPQITAAFERFLIEFAPHAEALYILGDLFEYWAGDDDLDDPFHQQITRGLHALSARGTSINLLHGNRDLLMGQALASACGATLLSDPVLVDLYGKPTLLSHGDALCTDDTEYQQFRKLVHSAAWQQQFLAQPLAERKAYIEQLRARSRSEKQTKSLAIMDVNVDAVTALLRANAYPRLIHGHTHRPYRHVLHLDDHTCERWVLGDWDEHGYALRCDASGCVVLRGI</sequence>
<feature type="binding site" evidence="10">
    <location>
        <position position="9"/>
    </location>
    <ligand>
        <name>Mn(2+)</name>
        <dbReference type="ChEBI" id="CHEBI:29035"/>
        <label>1</label>
    </ligand>
</feature>
<reference evidence="12 13" key="1">
    <citation type="submission" date="2018-06" db="EMBL/GenBank/DDBJ databases">
        <title>OYT1 Genome Sequencing.</title>
        <authorList>
            <person name="Kato S."/>
            <person name="Itoh T."/>
            <person name="Ohkuma M."/>
        </authorList>
    </citation>
    <scope>NUCLEOTIDE SEQUENCE [LARGE SCALE GENOMIC DNA]</scope>
    <source>
        <strain evidence="12 13">OYT1</strain>
    </source>
</reference>
<comment type="pathway">
    <text evidence="10">Glycolipid biosynthesis; lipid IV(A) biosynthesis; lipid IV(A) from (3R)-3-hydroxytetradecanoyl-[acyl-carrier-protein] and UDP-N-acetyl-alpha-D-glucosamine: step 4/6.</text>
</comment>
<dbReference type="InterPro" id="IPR029052">
    <property type="entry name" value="Metallo-depent_PP-like"/>
</dbReference>
<evidence type="ECO:0000256" key="8">
    <source>
        <dbReference type="ARBA" id="ARBA00023136"/>
    </source>
</evidence>
<feature type="binding site" evidence="10">
    <location>
        <position position="116"/>
    </location>
    <ligand>
        <name>Mn(2+)</name>
        <dbReference type="ChEBI" id="CHEBI:29035"/>
        <label>2</label>
    </ligand>
</feature>
<dbReference type="Gene3D" id="3.60.21.10">
    <property type="match status" value="1"/>
</dbReference>
<feature type="binding site" evidence="10">
    <location>
        <position position="199"/>
    </location>
    <ligand>
        <name>Mn(2+)</name>
        <dbReference type="ChEBI" id="CHEBI:29035"/>
        <label>1</label>
    </ligand>
</feature>
<evidence type="ECO:0000256" key="5">
    <source>
        <dbReference type="ARBA" id="ARBA00022723"/>
    </source>
</evidence>
<comment type="subcellular location">
    <subcellularLocation>
        <location evidence="10">Cell inner membrane</location>
        <topology evidence="10">Peripheral membrane protein</topology>
        <orientation evidence="10">Cytoplasmic side</orientation>
    </subcellularLocation>
</comment>
<evidence type="ECO:0000256" key="10">
    <source>
        <dbReference type="HAMAP-Rule" id="MF_00575"/>
    </source>
</evidence>
<comment type="catalytic activity">
    <reaction evidence="10">
        <text>UDP-2-N,3-O-bis[(3R)-3-hydroxytetradecanoyl]-alpha-D-glucosamine + H2O = 2-N,3-O-bis[(3R)-3-hydroxytetradecanoyl]-alpha-D-glucosaminyl 1-phosphate + UMP + 2 H(+)</text>
        <dbReference type="Rhea" id="RHEA:25213"/>
        <dbReference type="ChEBI" id="CHEBI:15377"/>
        <dbReference type="ChEBI" id="CHEBI:15378"/>
        <dbReference type="ChEBI" id="CHEBI:57865"/>
        <dbReference type="ChEBI" id="CHEBI:57957"/>
        <dbReference type="ChEBI" id="CHEBI:78847"/>
        <dbReference type="EC" id="3.6.1.54"/>
    </reaction>
</comment>
<dbReference type="InterPro" id="IPR010138">
    <property type="entry name" value="UDP-diacylglucosamine_Hdrlase"/>
</dbReference>
<dbReference type="OrthoDB" id="9783283at2"/>
<dbReference type="RefSeq" id="WP_062626626.1">
    <property type="nucleotide sequence ID" value="NZ_AP018738.1"/>
</dbReference>
<dbReference type="PANTHER" id="PTHR34990">
    <property type="entry name" value="UDP-2,3-DIACYLGLUCOSAMINE HYDROLASE-RELATED"/>
    <property type="match status" value="1"/>
</dbReference>
<evidence type="ECO:0000256" key="7">
    <source>
        <dbReference type="ARBA" id="ARBA00023098"/>
    </source>
</evidence>
<evidence type="ECO:0000256" key="4">
    <source>
        <dbReference type="ARBA" id="ARBA00022556"/>
    </source>
</evidence>
<organism evidence="12 13">
    <name type="scientific">Ferriphaselus amnicola</name>
    <dbReference type="NCBI Taxonomy" id="1188319"/>
    <lineage>
        <taxon>Bacteria</taxon>
        <taxon>Pseudomonadati</taxon>
        <taxon>Pseudomonadota</taxon>
        <taxon>Betaproteobacteria</taxon>
        <taxon>Nitrosomonadales</taxon>
        <taxon>Gallionellaceae</taxon>
        <taxon>Ferriphaselus</taxon>
    </lineage>
</organism>
<dbReference type="KEGG" id="fam:OYT1_ch2422"/>
<dbReference type="NCBIfam" id="TIGR01854">
    <property type="entry name" value="lipid_A_lpxH"/>
    <property type="match status" value="1"/>
</dbReference>
<keyword evidence="7 10" id="KW-0443">Lipid metabolism</keyword>
<dbReference type="InterPro" id="IPR004843">
    <property type="entry name" value="Calcineurin-like_PHP"/>
</dbReference>
<dbReference type="UniPathway" id="UPA00359">
    <property type="reaction ID" value="UER00480"/>
</dbReference>
<feature type="binding site" evidence="10">
    <location>
        <position position="169"/>
    </location>
    <ligand>
        <name>substrate</name>
    </ligand>
</feature>
<dbReference type="GO" id="GO:0030145">
    <property type="term" value="F:manganese ion binding"/>
    <property type="evidence" value="ECO:0007669"/>
    <property type="project" value="UniProtKB-UniRule"/>
</dbReference>
<feature type="binding site" evidence="10">
    <location>
        <begin position="81"/>
        <end position="82"/>
    </location>
    <ligand>
        <name>substrate</name>
    </ligand>
</feature>
<feature type="binding site" evidence="10">
    <location>
        <position position="42"/>
    </location>
    <ligand>
        <name>Mn(2+)</name>
        <dbReference type="ChEBI" id="CHEBI:29035"/>
        <label>1</label>
    </ligand>
</feature>
<dbReference type="GO" id="GO:0009245">
    <property type="term" value="P:lipid A biosynthetic process"/>
    <property type="evidence" value="ECO:0007669"/>
    <property type="project" value="UniProtKB-UniRule"/>
</dbReference>
<evidence type="ECO:0000256" key="6">
    <source>
        <dbReference type="ARBA" id="ARBA00022801"/>
    </source>
</evidence>
<comment type="function">
    <text evidence="10">Hydrolyzes the pyrophosphate bond of UDP-2,3-diacylglucosamine to yield 2,3-diacylglucosamine 1-phosphate (lipid X) and UMP by catalyzing the attack of water at the alpha-P atom. Involved in the biosynthesis of lipid A, a phosphorylated glycolipid that anchors the lipopolysaccharide to the outer membrane of the cell.</text>
</comment>
<keyword evidence="13" id="KW-1185">Reference proteome</keyword>
<dbReference type="GO" id="GO:0019897">
    <property type="term" value="C:extrinsic component of plasma membrane"/>
    <property type="evidence" value="ECO:0007669"/>
    <property type="project" value="UniProtKB-UniRule"/>
</dbReference>
<keyword evidence="5 10" id="KW-0479">Metal-binding</keyword>
<evidence type="ECO:0000313" key="13">
    <source>
        <dbReference type="Proteomes" id="UP000033070"/>
    </source>
</evidence>
<feature type="binding site" evidence="10">
    <location>
        <position position="197"/>
    </location>
    <ligand>
        <name>substrate</name>
    </ligand>
</feature>
<dbReference type="AlphaFoldDB" id="A0A2Z6GFL9"/>
<dbReference type="InterPro" id="IPR043461">
    <property type="entry name" value="LpxH-like"/>
</dbReference>
<comment type="cofactor">
    <cofactor evidence="10">
        <name>Mn(2+)</name>
        <dbReference type="ChEBI" id="CHEBI:29035"/>
    </cofactor>
    <text evidence="10">Binds 2 Mn(2+) ions per subunit in a binuclear metal center.</text>
</comment>
<feature type="binding site" evidence="10">
    <location>
        <position position="11"/>
    </location>
    <ligand>
        <name>Mn(2+)</name>
        <dbReference type="ChEBI" id="CHEBI:29035"/>
        <label>1</label>
    </ligand>
</feature>
<keyword evidence="2 10" id="KW-0444">Lipid biosynthesis</keyword>
<keyword evidence="4 10" id="KW-0441">Lipid A biosynthesis</keyword>
<accession>A0A2Z6GFL9</accession>
<dbReference type="PANTHER" id="PTHR34990:SF1">
    <property type="entry name" value="UDP-2,3-DIACYLGLUCOSAMINE HYDROLASE"/>
    <property type="match status" value="1"/>
</dbReference>
<keyword evidence="8 10" id="KW-0472">Membrane</keyword>
<protein>
    <recommendedName>
        <fullName evidence="10">UDP-2,3-diacylglucosamine hydrolase</fullName>
        <ecNumber evidence="10">3.6.1.54</ecNumber>
    </recommendedName>
    <alternativeName>
        <fullName evidence="10">UDP-2,3-diacylglucosamine diphosphatase</fullName>
    </alternativeName>
</protein>
<keyword evidence="6 10" id="KW-0378">Hydrolase</keyword>
<feature type="binding site" evidence="10">
    <location>
        <position position="81"/>
    </location>
    <ligand>
        <name>Mn(2+)</name>
        <dbReference type="ChEBI" id="CHEBI:29035"/>
        <label>2</label>
    </ligand>
</feature>
<dbReference type="Proteomes" id="UP000033070">
    <property type="component" value="Chromosome"/>
</dbReference>
<dbReference type="GO" id="GO:0005737">
    <property type="term" value="C:cytoplasm"/>
    <property type="evidence" value="ECO:0007669"/>
    <property type="project" value="InterPro"/>
</dbReference>
<evidence type="ECO:0000256" key="3">
    <source>
        <dbReference type="ARBA" id="ARBA00022519"/>
    </source>
</evidence>
<dbReference type="EMBL" id="AP018738">
    <property type="protein sequence ID" value="BBE51935.1"/>
    <property type="molecule type" value="Genomic_DNA"/>
</dbReference>
<dbReference type="CDD" id="cd07398">
    <property type="entry name" value="MPP_YbbF-LpxH"/>
    <property type="match status" value="1"/>
</dbReference>
<dbReference type="GO" id="GO:0008758">
    <property type="term" value="F:UDP-2,3-diacylglucosamine hydrolase activity"/>
    <property type="evidence" value="ECO:0007669"/>
    <property type="project" value="UniProtKB-UniRule"/>
</dbReference>
<feature type="binding site" evidence="10">
    <location>
        <position position="42"/>
    </location>
    <ligand>
        <name>Mn(2+)</name>
        <dbReference type="ChEBI" id="CHEBI:29035"/>
        <label>2</label>
    </ligand>
</feature>
<dbReference type="HAMAP" id="MF_00575">
    <property type="entry name" value="LpxH"/>
    <property type="match status" value="1"/>
</dbReference>
<dbReference type="STRING" id="1188319.OYT1_01443"/>
<evidence type="ECO:0000313" key="12">
    <source>
        <dbReference type="EMBL" id="BBE51935.1"/>
    </source>
</evidence>
<name>A0A2Z6GFL9_9PROT</name>
<dbReference type="Pfam" id="PF00149">
    <property type="entry name" value="Metallophos"/>
    <property type="match status" value="1"/>
</dbReference>
<dbReference type="EC" id="3.6.1.54" evidence="10"/>
<dbReference type="SUPFAM" id="SSF56300">
    <property type="entry name" value="Metallo-dependent phosphatases"/>
    <property type="match status" value="1"/>
</dbReference>
<evidence type="ECO:0000256" key="2">
    <source>
        <dbReference type="ARBA" id="ARBA00022516"/>
    </source>
</evidence>
<feature type="domain" description="Calcineurin-like phosphoesterase" evidence="11">
    <location>
        <begin position="4"/>
        <end position="201"/>
    </location>
</feature>
<gene>
    <name evidence="10" type="primary">lpxH</name>
    <name evidence="12" type="ORF">OYT1_ch2422</name>
</gene>
<dbReference type="NCBIfam" id="NF003743">
    <property type="entry name" value="PRK05340.1"/>
    <property type="match status" value="1"/>
</dbReference>
<proteinExistence type="inferred from homology"/>
<feature type="binding site" evidence="10">
    <location>
        <position position="197"/>
    </location>
    <ligand>
        <name>Mn(2+)</name>
        <dbReference type="ChEBI" id="CHEBI:29035"/>
        <label>2</label>
    </ligand>
</feature>
<feature type="binding site" evidence="10">
    <location>
        <position position="166"/>
    </location>
    <ligand>
        <name>substrate</name>
    </ligand>
</feature>
<keyword evidence="1 10" id="KW-1003">Cell membrane</keyword>
<feature type="binding site" evidence="10">
    <location>
        <position position="162"/>
    </location>
    <ligand>
        <name>substrate</name>
    </ligand>
</feature>
<evidence type="ECO:0000259" key="11">
    <source>
        <dbReference type="Pfam" id="PF00149"/>
    </source>
</evidence>
<feature type="binding site" evidence="10">
    <location>
        <position position="124"/>
    </location>
    <ligand>
        <name>substrate</name>
    </ligand>
</feature>
<keyword evidence="3 10" id="KW-0997">Cell inner membrane</keyword>
<evidence type="ECO:0000256" key="9">
    <source>
        <dbReference type="ARBA" id="ARBA00023211"/>
    </source>
</evidence>
<comment type="similarity">
    <text evidence="10">Belongs to the LpxH family.</text>
</comment>
<evidence type="ECO:0000256" key="1">
    <source>
        <dbReference type="ARBA" id="ARBA00022475"/>
    </source>
</evidence>
<keyword evidence="9 10" id="KW-0464">Manganese</keyword>